<dbReference type="EMBL" id="MT142494">
    <property type="protein sequence ID" value="QJA82737.1"/>
    <property type="molecule type" value="Genomic_DNA"/>
</dbReference>
<name>A0A6M3J564_9ZZZZ</name>
<protein>
    <submittedName>
        <fullName evidence="1">Uncharacterized protein</fullName>
    </submittedName>
</protein>
<proteinExistence type="predicted"/>
<sequence length="116" mass="12334">MSDELRIGLVMSFDKGGAKCNRAETIEVDVTGDAFSHEIQSIPTSNTALVEGAAVGTPGYYFIKNLDATNYVTIGLTASYAIKLLAGEICCFRAAGAIFALANTAACLVEYWVIEE</sequence>
<dbReference type="EMBL" id="MT141530">
    <property type="protein sequence ID" value="QJA64990.1"/>
    <property type="molecule type" value="Genomic_DNA"/>
</dbReference>
<organism evidence="1">
    <name type="scientific">viral metagenome</name>
    <dbReference type="NCBI Taxonomy" id="1070528"/>
    <lineage>
        <taxon>unclassified sequences</taxon>
        <taxon>metagenomes</taxon>
        <taxon>organismal metagenomes</taxon>
    </lineage>
</organism>
<evidence type="ECO:0000313" key="2">
    <source>
        <dbReference type="EMBL" id="QJA82737.1"/>
    </source>
</evidence>
<accession>A0A6M3J564</accession>
<reference evidence="1" key="1">
    <citation type="submission" date="2020-03" db="EMBL/GenBank/DDBJ databases">
        <title>The deep terrestrial virosphere.</title>
        <authorList>
            <person name="Holmfeldt K."/>
            <person name="Nilsson E."/>
            <person name="Simone D."/>
            <person name="Lopez-Fernandez M."/>
            <person name="Wu X."/>
            <person name="de Brujin I."/>
            <person name="Lundin D."/>
            <person name="Andersson A."/>
            <person name="Bertilsson S."/>
            <person name="Dopson M."/>
        </authorList>
    </citation>
    <scope>NUCLEOTIDE SEQUENCE</scope>
    <source>
        <strain evidence="2">MM415A00374</strain>
        <strain evidence="1">MM415B00446</strain>
    </source>
</reference>
<evidence type="ECO:0000313" key="1">
    <source>
        <dbReference type="EMBL" id="QJA64990.1"/>
    </source>
</evidence>
<gene>
    <name evidence="2" type="ORF">MM415A00374_0049</name>
    <name evidence="1" type="ORF">MM415B00446_0014</name>
</gene>
<dbReference type="AlphaFoldDB" id="A0A6M3J564"/>